<evidence type="ECO:0000313" key="2">
    <source>
        <dbReference type="Proteomes" id="UP001297600"/>
    </source>
</evidence>
<dbReference type="Pfam" id="PF11753">
    <property type="entry name" value="DUF3310"/>
    <property type="match status" value="1"/>
</dbReference>
<dbReference type="EMBL" id="JAKNCT010000006">
    <property type="protein sequence ID" value="MCG5031051.1"/>
    <property type="molecule type" value="Genomic_DNA"/>
</dbReference>
<dbReference type="InterPro" id="IPR021739">
    <property type="entry name" value="SaV-like"/>
</dbReference>
<accession>A0ABS9MR02</accession>
<dbReference type="RefSeq" id="WP_237978703.1">
    <property type="nucleotide sequence ID" value="NZ_JAKNCT010000006.1"/>
</dbReference>
<name>A0ABS9MR02_9BURK</name>
<protein>
    <submittedName>
        <fullName evidence="1">DUF3310 domain-containing protein</fullName>
    </submittedName>
</protein>
<comment type="caution">
    <text evidence="1">The sequence shown here is derived from an EMBL/GenBank/DDBJ whole genome shotgun (WGS) entry which is preliminary data.</text>
</comment>
<reference evidence="1 2" key="1">
    <citation type="submission" date="2022-02" db="EMBL/GenBank/DDBJ databases">
        <title>Mesosutterella porci, a novel member of the family Sutterellaceae from pig feces.</title>
        <authorList>
            <person name="Wylensek D."/>
            <person name="Clavel T."/>
        </authorList>
    </citation>
    <scope>NUCLEOTIDE SEQUENCE [LARGE SCALE GENOMIC DNA]</scope>
    <source>
        <strain evidence="2">oilRF-744-wt-GAM-9</strain>
    </source>
</reference>
<keyword evidence="2" id="KW-1185">Reference proteome</keyword>
<gene>
    <name evidence="1" type="ORF">MAF45_06270</name>
</gene>
<evidence type="ECO:0000313" key="1">
    <source>
        <dbReference type="EMBL" id="MCG5031051.1"/>
    </source>
</evidence>
<sequence length="107" mass="11768">MSNVNHPDHYACYPIEPIVICRWLGFDLGNVVKYLARAHYKGRELEDCQKALWYLEDAMQSGAAPREIPRQAAEGLRLLASLCETTGAGDALRLIAANDLPGSRAAV</sequence>
<organism evidence="1 2">
    <name type="scientific">Mesosutterella porci</name>
    <dbReference type="NCBI Taxonomy" id="2915351"/>
    <lineage>
        <taxon>Bacteria</taxon>
        <taxon>Pseudomonadati</taxon>
        <taxon>Pseudomonadota</taxon>
        <taxon>Betaproteobacteria</taxon>
        <taxon>Burkholderiales</taxon>
        <taxon>Sutterellaceae</taxon>
        <taxon>Mesosutterella</taxon>
    </lineage>
</organism>
<dbReference type="Proteomes" id="UP001297600">
    <property type="component" value="Unassembled WGS sequence"/>
</dbReference>
<proteinExistence type="predicted"/>